<protein>
    <recommendedName>
        <fullName evidence="1">Creatinase N-terminal domain-containing protein</fullName>
    </recommendedName>
</protein>
<dbReference type="EnsemblMetazoa" id="CapteT104622">
    <property type="protein sequence ID" value="CapteP104622"/>
    <property type="gene ID" value="CapteG104622"/>
</dbReference>
<organism evidence="2">
    <name type="scientific">Capitella teleta</name>
    <name type="common">Polychaete worm</name>
    <dbReference type="NCBI Taxonomy" id="283909"/>
    <lineage>
        <taxon>Eukaryota</taxon>
        <taxon>Metazoa</taxon>
        <taxon>Spiralia</taxon>
        <taxon>Lophotrochozoa</taxon>
        <taxon>Annelida</taxon>
        <taxon>Polychaeta</taxon>
        <taxon>Sedentaria</taxon>
        <taxon>Scolecida</taxon>
        <taxon>Capitellidae</taxon>
        <taxon>Capitella</taxon>
    </lineage>
</organism>
<dbReference type="Proteomes" id="UP000014760">
    <property type="component" value="Unassembled WGS sequence"/>
</dbReference>
<dbReference type="InterPro" id="IPR050422">
    <property type="entry name" value="X-Pro_aminopeptidase_P"/>
</dbReference>
<gene>
    <name evidence="2" type="ORF">CAPTEDRAFT_104622</name>
</gene>
<dbReference type="InterPro" id="IPR029149">
    <property type="entry name" value="Creatin/AminoP/Spt16_N"/>
</dbReference>
<dbReference type="PANTHER" id="PTHR43763:SF6">
    <property type="entry name" value="XAA-PRO AMINOPEPTIDASE 1"/>
    <property type="match status" value="1"/>
</dbReference>
<evidence type="ECO:0000313" key="4">
    <source>
        <dbReference type="Proteomes" id="UP000014760"/>
    </source>
</evidence>
<dbReference type="Gene3D" id="3.40.350.10">
    <property type="entry name" value="Creatinase/prolidase N-terminal domain"/>
    <property type="match status" value="2"/>
</dbReference>
<feature type="domain" description="Creatinase N-terminal" evidence="1">
    <location>
        <begin position="1"/>
        <end position="81"/>
    </location>
</feature>
<name>R7U0C4_CAPTE</name>
<dbReference type="PANTHER" id="PTHR43763">
    <property type="entry name" value="XAA-PRO AMINOPEPTIDASE 1"/>
    <property type="match status" value="1"/>
</dbReference>
<reference evidence="3" key="3">
    <citation type="submission" date="2015-06" db="UniProtKB">
        <authorList>
            <consortium name="EnsemblMetazoa"/>
        </authorList>
    </citation>
    <scope>IDENTIFICATION</scope>
</reference>
<dbReference type="EMBL" id="KB306677">
    <property type="protein sequence ID" value="ELT99658.1"/>
    <property type="molecule type" value="Genomic_DNA"/>
</dbReference>
<reference evidence="2 4" key="2">
    <citation type="journal article" date="2013" name="Nature">
        <title>Insights into bilaterian evolution from three spiralian genomes.</title>
        <authorList>
            <person name="Simakov O."/>
            <person name="Marletaz F."/>
            <person name="Cho S.J."/>
            <person name="Edsinger-Gonzales E."/>
            <person name="Havlak P."/>
            <person name="Hellsten U."/>
            <person name="Kuo D.H."/>
            <person name="Larsson T."/>
            <person name="Lv J."/>
            <person name="Arendt D."/>
            <person name="Savage R."/>
            <person name="Osoegawa K."/>
            <person name="de Jong P."/>
            <person name="Grimwood J."/>
            <person name="Chapman J.A."/>
            <person name="Shapiro H."/>
            <person name="Aerts A."/>
            <person name="Otillar R.P."/>
            <person name="Terry A.Y."/>
            <person name="Boore J.L."/>
            <person name="Grigoriev I.V."/>
            <person name="Lindberg D.R."/>
            <person name="Seaver E.C."/>
            <person name="Weisblat D.A."/>
            <person name="Putnam N.H."/>
            <person name="Rokhsar D.S."/>
        </authorList>
    </citation>
    <scope>NUCLEOTIDE SEQUENCE</scope>
    <source>
        <strain evidence="2 4">I ESC-2004</strain>
    </source>
</reference>
<evidence type="ECO:0000259" key="1">
    <source>
        <dbReference type="Pfam" id="PF01321"/>
    </source>
</evidence>
<evidence type="ECO:0000313" key="2">
    <source>
        <dbReference type="EMBL" id="ELT99658.1"/>
    </source>
</evidence>
<proteinExistence type="predicted"/>
<dbReference type="AlphaFoldDB" id="R7U0C4"/>
<feature type="non-terminal residue" evidence="2">
    <location>
        <position position="1"/>
    </location>
</feature>
<evidence type="ECO:0000313" key="3">
    <source>
        <dbReference type="EnsemblMetazoa" id="CapteP104622"/>
    </source>
</evidence>
<dbReference type="Pfam" id="PF16189">
    <property type="entry name" value="Creatinase_N_2"/>
    <property type="match status" value="1"/>
</dbReference>
<dbReference type="InterPro" id="IPR000587">
    <property type="entry name" value="Creatinase_N"/>
</dbReference>
<keyword evidence="4" id="KW-1185">Reference proteome</keyword>
<dbReference type="EMBL" id="AMQN01026468">
    <property type="status" value="NOT_ANNOTATED_CDS"/>
    <property type="molecule type" value="Genomic_DNA"/>
</dbReference>
<reference evidence="4" key="1">
    <citation type="submission" date="2012-12" db="EMBL/GenBank/DDBJ databases">
        <authorList>
            <person name="Hellsten U."/>
            <person name="Grimwood J."/>
            <person name="Chapman J.A."/>
            <person name="Shapiro H."/>
            <person name="Aerts A."/>
            <person name="Otillar R.P."/>
            <person name="Terry A.Y."/>
            <person name="Boore J.L."/>
            <person name="Simakov O."/>
            <person name="Marletaz F."/>
            <person name="Cho S.-J."/>
            <person name="Edsinger-Gonzales E."/>
            <person name="Havlak P."/>
            <person name="Kuo D.-H."/>
            <person name="Larsson T."/>
            <person name="Lv J."/>
            <person name="Arendt D."/>
            <person name="Savage R."/>
            <person name="Osoegawa K."/>
            <person name="de Jong P."/>
            <person name="Lindberg D.R."/>
            <person name="Seaver E.C."/>
            <person name="Weisblat D.A."/>
            <person name="Putnam N.H."/>
            <person name="Grigoriev I.V."/>
            <person name="Rokhsar D.S."/>
        </authorList>
    </citation>
    <scope>NUCLEOTIDE SEQUENCE</scope>
    <source>
        <strain evidence="4">I ESC-2004</strain>
    </source>
</reference>
<dbReference type="Pfam" id="PF01321">
    <property type="entry name" value="Creatinase_N"/>
    <property type="match status" value="1"/>
</dbReference>
<accession>R7U0C4</accession>
<sequence length="154" mass="17629">LWTDGRYFLQAEQQLDCQWIIMQQGEDGYPSAGDWLLSVLSSGDRVGSDPRYVSISEWTSYSSVLEENNISMVEVADLFDEIWTEDRPERPNSPLIIHTLEYSGEQLSNKIERIRAELNADNSDALVLTALDDTAWTFNLRGSDRETSAMFYSY</sequence>
<dbReference type="OrthoDB" id="9995434at2759"/>
<dbReference type="HOGENOM" id="CLU_011781_0_1_1"/>
<dbReference type="STRING" id="283909.R7U0C4"/>
<feature type="non-terminal residue" evidence="2">
    <location>
        <position position="154"/>
    </location>
</feature>